<dbReference type="Pfam" id="PF21056">
    <property type="entry name" value="ZSWIM1-3_RNaseH-like"/>
    <property type="match status" value="1"/>
</dbReference>
<protein>
    <submittedName>
        <fullName evidence="2">ABC transporter</fullName>
    </submittedName>
</protein>
<accession>A0A225W9Y3</accession>
<organism evidence="2 3">
    <name type="scientific">Phytophthora megakarya</name>
    <dbReference type="NCBI Taxonomy" id="4795"/>
    <lineage>
        <taxon>Eukaryota</taxon>
        <taxon>Sar</taxon>
        <taxon>Stramenopiles</taxon>
        <taxon>Oomycota</taxon>
        <taxon>Peronosporomycetes</taxon>
        <taxon>Peronosporales</taxon>
        <taxon>Peronosporaceae</taxon>
        <taxon>Phytophthora</taxon>
    </lineage>
</organism>
<dbReference type="EMBL" id="NBNE01001492">
    <property type="protein sequence ID" value="OWZ13807.1"/>
    <property type="molecule type" value="Genomic_DNA"/>
</dbReference>
<evidence type="ECO:0000259" key="1">
    <source>
        <dbReference type="Pfam" id="PF21056"/>
    </source>
</evidence>
<dbReference type="InterPro" id="IPR048324">
    <property type="entry name" value="ZSWIM1-3_RNaseH-like"/>
</dbReference>
<comment type="caution">
    <text evidence="2">The sequence shown here is derived from an EMBL/GenBank/DDBJ whole genome shotgun (WGS) entry which is preliminary data.</text>
</comment>
<dbReference type="AlphaFoldDB" id="A0A225W9Y3"/>
<dbReference type="STRING" id="4795.A0A225W9Y3"/>
<evidence type="ECO:0000313" key="2">
    <source>
        <dbReference type="EMBL" id="OWZ13807.1"/>
    </source>
</evidence>
<evidence type="ECO:0000313" key="3">
    <source>
        <dbReference type="Proteomes" id="UP000198211"/>
    </source>
</evidence>
<dbReference type="Proteomes" id="UP000198211">
    <property type="component" value="Unassembled WGS sequence"/>
</dbReference>
<keyword evidence="3" id="KW-1185">Reference proteome</keyword>
<proteinExistence type="predicted"/>
<feature type="domain" description="ZSWIM1/3 RNaseH-like" evidence="1">
    <location>
        <begin position="22"/>
        <end position="59"/>
    </location>
</feature>
<gene>
    <name evidence="2" type="ORF">PHMEG_00012813</name>
</gene>
<sequence length="82" mass="9709">MREECRRNTTVEQLLESLLCGFCQRRDNRSSVFADDDEMAQTITLQTRQMRRWFKAFPEGQYVKNNLMGNERTESLSDVITL</sequence>
<dbReference type="OrthoDB" id="120965at2759"/>
<reference evidence="3" key="1">
    <citation type="submission" date="2017-03" db="EMBL/GenBank/DDBJ databases">
        <title>Phytopthora megakarya and P. palmivora, two closely related causual agents of cacao black pod achieved similar genome size and gene model numbers by different mechanisms.</title>
        <authorList>
            <person name="Ali S."/>
            <person name="Shao J."/>
            <person name="Larry D.J."/>
            <person name="Kronmiller B."/>
            <person name="Shen D."/>
            <person name="Strem M.D."/>
            <person name="Melnick R.L."/>
            <person name="Guiltinan M.J."/>
            <person name="Tyler B.M."/>
            <person name="Meinhardt L.W."/>
            <person name="Bailey B.A."/>
        </authorList>
    </citation>
    <scope>NUCLEOTIDE SEQUENCE [LARGE SCALE GENOMIC DNA]</scope>
    <source>
        <strain evidence="3">zdho120</strain>
    </source>
</reference>
<name>A0A225W9Y3_9STRA</name>